<feature type="region of interest" description="Disordered" evidence="1">
    <location>
        <begin position="59"/>
        <end position="86"/>
    </location>
</feature>
<proteinExistence type="predicted"/>
<gene>
    <name evidence="2" type="ORF">SDC9_124090</name>
</gene>
<evidence type="ECO:0000256" key="1">
    <source>
        <dbReference type="SAM" id="MobiDB-lite"/>
    </source>
</evidence>
<comment type="caution">
    <text evidence="2">The sequence shown here is derived from an EMBL/GenBank/DDBJ whole genome shotgun (WGS) entry which is preliminary data.</text>
</comment>
<reference evidence="2" key="1">
    <citation type="submission" date="2019-08" db="EMBL/GenBank/DDBJ databases">
        <authorList>
            <person name="Kucharzyk K."/>
            <person name="Murdoch R.W."/>
            <person name="Higgins S."/>
            <person name="Loffler F."/>
        </authorList>
    </citation>
    <scope>NUCLEOTIDE SEQUENCE</scope>
</reference>
<name>A0A645CJF9_9ZZZZ</name>
<protein>
    <submittedName>
        <fullName evidence="2">Uncharacterized protein</fullName>
    </submittedName>
</protein>
<dbReference type="AlphaFoldDB" id="A0A645CJF9"/>
<feature type="compositionally biased region" description="Basic and acidic residues" evidence="1">
    <location>
        <begin position="59"/>
        <end position="77"/>
    </location>
</feature>
<organism evidence="2">
    <name type="scientific">bioreactor metagenome</name>
    <dbReference type="NCBI Taxonomy" id="1076179"/>
    <lineage>
        <taxon>unclassified sequences</taxon>
        <taxon>metagenomes</taxon>
        <taxon>ecological metagenomes</taxon>
    </lineage>
</organism>
<evidence type="ECO:0000313" key="2">
    <source>
        <dbReference type="EMBL" id="MPM77090.1"/>
    </source>
</evidence>
<accession>A0A645CJF9</accession>
<dbReference type="EMBL" id="VSSQ01027711">
    <property type="protein sequence ID" value="MPM77090.1"/>
    <property type="molecule type" value="Genomic_DNA"/>
</dbReference>
<sequence>MDHRGAAGLNADADSRTGILGGIVGDESHISRAVRPDKPIGQALLLDARADLAQHLGVRDADDRLGHHAAESRRQGDDDLAGADAPLGRAVLGDDQLFTLLGSRSGRQRSAAG</sequence>